<evidence type="ECO:0000313" key="8">
    <source>
        <dbReference type="EMBL" id="EHB91199.1"/>
    </source>
</evidence>
<dbReference type="HOGENOM" id="CLU_059697_0_0_10"/>
<dbReference type="eggNOG" id="ENOG502ZAEH">
    <property type="taxonomic scope" value="Bacteria"/>
</dbReference>
<keyword evidence="4" id="KW-0472">Membrane</keyword>
<dbReference type="Pfam" id="PF08842">
    <property type="entry name" value="Mfa2"/>
    <property type="match status" value="1"/>
</dbReference>
<comment type="caution">
    <text evidence="8">The sequence shown here is derived from an EMBL/GenBank/DDBJ whole genome shotgun (WGS) entry which is preliminary data.</text>
</comment>
<dbReference type="STRING" id="742725.HMPREF9450_02282"/>
<keyword evidence="9" id="KW-1185">Reference proteome</keyword>
<dbReference type="GO" id="GO:0009279">
    <property type="term" value="C:cell outer membrane"/>
    <property type="evidence" value="ECO:0007669"/>
    <property type="project" value="UniProtKB-SubCell"/>
</dbReference>
<accession>G5HBH2</accession>
<keyword evidence="3" id="KW-0732">Signal</keyword>
<comment type="similarity">
    <text evidence="2">Belongs to the bacteroidetes fimbrillin superfamily. FimB/Mfa2 family.</text>
</comment>
<organism evidence="8 9">
    <name type="scientific">Alistipes indistinctus YIT 12060</name>
    <dbReference type="NCBI Taxonomy" id="742725"/>
    <lineage>
        <taxon>Bacteria</taxon>
        <taxon>Pseudomonadati</taxon>
        <taxon>Bacteroidota</taxon>
        <taxon>Bacteroidia</taxon>
        <taxon>Bacteroidales</taxon>
        <taxon>Rikenellaceae</taxon>
        <taxon>Alistipes</taxon>
    </lineage>
</organism>
<gene>
    <name evidence="8" type="ORF">HMPREF9450_02282</name>
</gene>
<dbReference type="PATRIC" id="fig|742725.3.peg.2349"/>
<evidence type="ECO:0000256" key="7">
    <source>
        <dbReference type="ARBA" id="ARBA00023288"/>
    </source>
</evidence>
<reference evidence="8 9" key="1">
    <citation type="submission" date="2011-08" db="EMBL/GenBank/DDBJ databases">
        <title>The Genome Sequence of Alistipes indistinctus YIT 12060.</title>
        <authorList>
            <consortium name="The Broad Institute Genome Sequencing Platform"/>
            <person name="Earl A."/>
            <person name="Ward D."/>
            <person name="Feldgarden M."/>
            <person name="Gevers D."/>
            <person name="Morotomi M."/>
            <person name="Young S.K."/>
            <person name="Zeng Q."/>
            <person name="Gargeya S."/>
            <person name="Fitzgerald M."/>
            <person name="Haas B."/>
            <person name="Abouelleil A."/>
            <person name="Alvarado L."/>
            <person name="Arachchi H.M."/>
            <person name="Berlin A."/>
            <person name="Brown A."/>
            <person name="Chapman S.B."/>
            <person name="Chen Z."/>
            <person name="Dunbar C."/>
            <person name="Freedman E."/>
            <person name="Gearin G."/>
            <person name="Gellesch M."/>
            <person name="Goldberg J."/>
            <person name="Griggs A."/>
            <person name="Gujja S."/>
            <person name="Heiman D."/>
            <person name="Howarth C."/>
            <person name="Larson L."/>
            <person name="Lui A."/>
            <person name="MacDonald P.J.P."/>
            <person name="Montmayeur A."/>
            <person name="Murphy C."/>
            <person name="Neiman D."/>
            <person name="Pearson M."/>
            <person name="Priest M."/>
            <person name="Roberts A."/>
            <person name="Saif S."/>
            <person name="Shea T."/>
            <person name="Shenoy N."/>
            <person name="Sisk P."/>
            <person name="Stolte C."/>
            <person name="Sykes S."/>
            <person name="Wortman J."/>
            <person name="Nusbaum C."/>
            <person name="Birren B."/>
        </authorList>
    </citation>
    <scope>NUCLEOTIDE SEQUENCE [LARGE SCALE GENOMIC DNA]</scope>
    <source>
        <strain evidence="8 9">YIT 12060</strain>
    </source>
</reference>
<evidence type="ECO:0000256" key="4">
    <source>
        <dbReference type="ARBA" id="ARBA00023136"/>
    </source>
</evidence>
<sequence>MHKRDQNRTSRLASTIFGIVLAALSLSSCESIYEDLAPCSHGVSLRFVYDYNMEYANAFPQKVDCLTLLIYDSGGNYVGMRTVTGPELQDETYRMQLDLEPGRYRFIAYGGMACDERSFAFVQPAPGKGVKLEETTVIMDADLTTSVREKLRLHDLFWGSLTLETADLYNEGTVEMMKNTNNIRIVLQQMNGEPVKDKDFDFSITDDNTLFAASNNDLLPNGTVTYTPWAQGQASTGITDDGQEVIVAYAEFSTSRLMVKNSPKLIIRRASDGNAVINIPLNNYLLLLKSELYEQMKPQEFLDRESEWSLFFFLDENGAWIKTYIKINDWTIRVNNMDM</sequence>
<evidence type="ECO:0000256" key="1">
    <source>
        <dbReference type="ARBA" id="ARBA00004442"/>
    </source>
</evidence>
<dbReference type="Gene3D" id="2.60.40.2090">
    <property type="match status" value="1"/>
</dbReference>
<dbReference type="EMBL" id="ADLD01000014">
    <property type="protein sequence ID" value="EHB91199.1"/>
    <property type="molecule type" value="Genomic_DNA"/>
</dbReference>
<dbReference type="InterPro" id="IPR014941">
    <property type="entry name" value="FimB/Mfa2/Mfa3"/>
</dbReference>
<comment type="subcellular location">
    <subcellularLocation>
        <location evidence="1">Cell outer membrane</location>
    </subcellularLocation>
</comment>
<dbReference type="RefSeq" id="WP_009135088.1">
    <property type="nucleotide sequence ID" value="NZ_CP102250.1"/>
</dbReference>
<dbReference type="PROSITE" id="PS51257">
    <property type="entry name" value="PROKAR_LIPOPROTEIN"/>
    <property type="match status" value="1"/>
</dbReference>
<keyword evidence="7" id="KW-0449">Lipoprotein</keyword>
<dbReference type="AlphaFoldDB" id="G5HBH2"/>
<evidence type="ECO:0000256" key="5">
    <source>
        <dbReference type="ARBA" id="ARBA00023139"/>
    </source>
</evidence>
<proteinExistence type="inferred from homology"/>
<dbReference type="GeneID" id="92817051"/>
<dbReference type="Proteomes" id="UP000006008">
    <property type="component" value="Unassembled WGS sequence"/>
</dbReference>
<evidence type="ECO:0000256" key="3">
    <source>
        <dbReference type="ARBA" id="ARBA00022729"/>
    </source>
</evidence>
<dbReference type="OrthoDB" id="1099819at2"/>
<evidence type="ECO:0008006" key="10">
    <source>
        <dbReference type="Google" id="ProtNLM"/>
    </source>
</evidence>
<name>G5HBH2_9BACT</name>
<dbReference type="Gene3D" id="2.60.40.2100">
    <property type="match status" value="1"/>
</dbReference>
<protein>
    <recommendedName>
        <fullName evidence="10">FimB/Mfa2 family fimbrial subunit</fullName>
    </recommendedName>
</protein>
<evidence type="ECO:0000313" key="9">
    <source>
        <dbReference type="Proteomes" id="UP000006008"/>
    </source>
</evidence>
<keyword evidence="5" id="KW-0564">Palmitate</keyword>
<evidence type="ECO:0000256" key="6">
    <source>
        <dbReference type="ARBA" id="ARBA00023237"/>
    </source>
</evidence>
<evidence type="ECO:0000256" key="2">
    <source>
        <dbReference type="ARBA" id="ARBA00007248"/>
    </source>
</evidence>
<keyword evidence="6" id="KW-0998">Cell outer membrane</keyword>